<reference evidence="2" key="3">
    <citation type="submission" date="2020-05" db="UniProtKB">
        <authorList>
            <consortium name="EnsemblMetazoa"/>
        </authorList>
    </citation>
    <scope>IDENTIFICATION</scope>
    <source>
        <strain evidence="2">USDA</strain>
    </source>
</reference>
<organism>
    <name type="scientific">Pediculus humanus subsp. corporis</name>
    <name type="common">Body louse</name>
    <dbReference type="NCBI Taxonomy" id="121224"/>
    <lineage>
        <taxon>Eukaryota</taxon>
        <taxon>Metazoa</taxon>
        <taxon>Ecdysozoa</taxon>
        <taxon>Arthropoda</taxon>
        <taxon>Hexapoda</taxon>
        <taxon>Insecta</taxon>
        <taxon>Pterygota</taxon>
        <taxon>Neoptera</taxon>
        <taxon>Paraneoptera</taxon>
        <taxon>Psocodea</taxon>
        <taxon>Troctomorpha</taxon>
        <taxon>Phthiraptera</taxon>
        <taxon>Anoplura</taxon>
        <taxon>Pediculidae</taxon>
        <taxon>Pediculus</taxon>
    </lineage>
</organism>
<dbReference type="KEGG" id="phu:Phum_PHUM203730"/>
<evidence type="ECO:0000313" key="3">
    <source>
        <dbReference type="Proteomes" id="UP000009046"/>
    </source>
</evidence>
<evidence type="ECO:0000313" key="1">
    <source>
        <dbReference type="EMBL" id="EEB12742.1"/>
    </source>
</evidence>
<name>E0VH86_PEDHC</name>
<reference evidence="1" key="1">
    <citation type="submission" date="2007-04" db="EMBL/GenBank/DDBJ databases">
        <title>Annotation of Pediculus humanus corporis strain USDA.</title>
        <authorList>
            <person name="Kirkness E."/>
            <person name="Hannick L."/>
            <person name="Hass B."/>
            <person name="Bruggner R."/>
            <person name="Lawson D."/>
            <person name="Bidwell S."/>
            <person name="Joardar V."/>
            <person name="Caler E."/>
            <person name="Walenz B."/>
            <person name="Inman J."/>
            <person name="Schobel S."/>
            <person name="Galinsky K."/>
            <person name="Amedeo P."/>
            <person name="Strausberg R."/>
        </authorList>
    </citation>
    <scope>NUCLEOTIDE SEQUENCE</scope>
    <source>
        <strain evidence="1">USDA</strain>
    </source>
</reference>
<sequence>MSNALVLRAVYGFCTRNLLKINCCCCSFKNGVTLFPLHILIVLKLYTKIFTHNRQSVT</sequence>
<dbReference type="CTD" id="8238526"/>
<dbReference type="GeneID" id="8238526"/>
<dbReference type="VEuPathDB" id="VectorBase:PHUM203730"/>
<protein>
    <submittedName>
        <fullName evidence="1 2">Uncharacterized protein</fullName>
    </submittedName>
</protein>
<dbReference type="EMBL" id="DS235164">
    <property type="protein sequence ID" value="EEB12742.1"/>
    <property type="molecule type" value="Genomic_DNA"/>
</dbReference>
<evidence type="ECO:0000313" key="2">
    <source>
        <dbReference type="EnsemblMetazoa" id="PHUM203730-PA"/>
    </source>
</evidence>
<dbReference type="RefSeq" id="XP_002425480.1">
    <property type="nucleotide sequence ID" value="XM_002425435.1"/>
</dbReference>
<accession>E0VH86</accession>
<gene>
    <name evidence="2" type="primary">8238526</name>
    <name evidence="1" type="ORF">Phum_PHUM203730</name>
</gene>
<dbReference type="Proteomes" id="UP000009046">
    <property type="component" value="Unassembled WGS sequence"/>
</dbReference>
<reference evidence="1" key="2">
    <citation type="submission" date="2007-04" db="EMBL/GenBank/DDBJ databases">
        <title>The genome of the human body louse.</title>
        <authorList>
            <consortium name="The Human Body Louse Genome Consortium"/>
            <person name="Kirkness E."/>
            <person name="Walenz B."/>
            <person name="Hass B."/>
            <person name="Bruggner R."/>
            <person name="Strausberg R."/>
        </authorList>
    </citation>
    <scope>NUCLEOTIDE SEQUENCE</scope>
    <source>
        <strain evidence="1">USDA</strain>
    </source>
</reference>
<keyword evidence="3" id="KW-1185">Reference proteome</keyword>
<proteinExistence type="predicted"/>
<dbReference type="HOGENOM" id="CLU_2981453_0_0_1"/>
<dbReference type="EnsemblMetazoa" id="PHUM203730-RA">
    <property type="protein sequence ID" value="PHUM203730-PA"/>
    <property type="gene ID" value="PHUM203730"/>
</dbReference>
<dbReference type="EMBL" id="AAZO01002364">
    <property type="status" value="NOT_ANNOTATED_CDS"/>
    <property type="molecule type" value="Genomic_DNA"/>
</dbReference>
<dbReference type="InParanoid" id="E0VH86"/>
<dbReference type="AlphaFoldDB" id="E0VH86"/>